<dbReference type="RefSeq" id="WP_350352516.1">
    <property type="nucleotide sequence ID" value="NZ_CP158357.1"/>
</dbReference>
<comment type="function">
    <text evidence="5">Modulates RecA activity.</text>
</comment>
<dbReference type="PANTHER" id="PTHR33602">
    <property type="entry name" value="REGULATORY PROTEIN RECX FAMILY PROTEIN"/>
    <property type="match status" value="1"/>
</dbReference>
<dbReference type="EMBL" id="CP158357">
    <property type="protein sequence ID" value="XBX79491.1"/>
    <property type="molecule type" value="Genomic_DNA"/>
</dbReference>
<gene>
    <name evidence="5" type="primary">recX</name>
    <name evidence="8" type="ORF">ABS642_05265</name>
</gene>
<evidence type="ECO:0000256" key="4">
    <source>
        <dbReference type="ARBA" id="ARBA00022490"/>
    </source>
</evidence>
<accession>A0AAU7W132</accession>
<comment type="similarity">
    <text evidence="2 5">Belongs to the RecX family.</text>
</comment>
<evidence type="ECO:0000313" key="8">
    <source>
        <dbReference type="EMBL" id="XBX79491.1"/>
    </source>
</evidence>
<reference evidence="8" key="1">
    <citation type="submission" date="2024-06" db="EMBL/GenBank/DDBJ databases">
        <title>Draft genome sequence of Microbacterium sp. strain A8/3-1, isolated from Oxytropis tragacanthoides Fisch. ex DC. Root nodules in the Altai region of Russia.</title>
        <authorList>
            <person name="Sazanova A."/>
            <person name="Guro P."/>
            <person name="Kuznetsova I."/>
            <person name="Belimov A."/>
            <person name="Safronova V."/>
        </authorList>
    </citation>
    <scope>NUCLEOTIDE SEQUENCE</scope>
    <source>
        <strain evidence="8">A8/3-1</strain>
    </source>
</reference>
<feature type="compositionally biased region" description="Low complexity" evidence="6">
    <location>
        <begin position="26"/>
        <end position="43"/>
    </location>
</feature>
<dbReference type="GO" id="GO:0006282">
    <property type="term" value="P:regulation of DNA repair"/>
    <property type="evidence" value="ECO:0007669"/>
    <property type="project" value="UniProtKB-UniRule"/>
</dbReference>
<evidence type="ECO:0000256" key="6">
    <source>
        <dbReference type="SAM" id="MobiDB-lite"/>
    </source>
</evidence>
<dbReference type="InterPro" id="IPR036388">
    <property type="entry name" value="WH-like_DNA-bd_sf"/>
</dbReference>
<feature type="compositionally biased region" description="Basic and acidic residues" evidence="6">
    <location>
        <begin position="72"/>
        <end position="84"/>
    </location>
</feature>
<dbReference type="InterPro" id="IPR053924">
    <property type="entry name" value="RecX_HTH_2nd"/>
</dbReference>
<keyword evidence="4 5" id="KW-0963">Cytoplasm</keyword>
<evidence type="ECO:0000256" key="1">
    <source>
        <dbReference type="ARBA" id="ARBA00004496"/>
    </source>
</evidence>
<organism evidence="8">
    <name type="scientific">Microbacterium sp. A8/3-1</name>
    <dbReference type="NCBI Taxonomy" id="3160749"/>
    <lineage>
        <taxon>Bacteria</taxon>
        <taxon>Bacillati</taxon>
        <taxon>Actinomycetota</taxon>
        <taxon>Actinomycetes</taxon>
        <taxon>Micrococcales</taxon>
        <taxon>Microbacteriaceae</taxon>
        <taxon>Microbacterium</taxon>
    </lineage>
</organism>
<dbReference type="Gene3D" id="1.10.10.10">
    <property type="entry name" value="Winged helix-like DNA-binding domain superfamily/Winged helix DNA-binding domain"/>
    <property type="match status" value="1"/>
</dbReference>
<dbReference type="HAMAP" id="MF_01114">
    <property type="entry name" value="RecX"/>
    <property type="match status" value="1"/>
</dbReference>
<feature type="domain" description="RecX second three-helical" evidence="7">
    <location>
        <begin position="187"/>
        <end position="228"/>
    </location>
</feature>
<dbReference type="GO" id="GO:0005737">
    <property type="term" value="C:cytoplasm"/>
    <property type="evidence" value="ECO:0007669"/>
    <property type="project" value="UniProtKB-SubCell"/>
</dbReference>
<name>A0AAU7W132_9MICO</name>
<evidence type="ECO:0000256" key="3">
    <source>
        <dbReference type="ARBA" id="ARBA00018111"/>
    </source>
</evidence>
<evidence type="ECO:0000259" key="7">
    <source>
        <dbReference type="Pfam" id="PF02631"/>
    </source>
</evidence>
<feature type="region of interest" description="Disordered" evidence="6">
    <location>
        <begin position="1"/>
        <end position="112"/>
    </location>
</feature>
<sequence>MSDTRGGDSERIAPIIPLFGKKTAGSENAPASKSSSAADAGTAEAVVPRRTGDSGLWRSTWDGPSEPTPIGDAREIGTPSDRHPARGAAAAKAAGPEKSPAEKSPAEKSAPKLRALRDLQAALDDDGSEPVQSPDEIRATAEESLLRKLRAKSLSISEARLVLRGHGLEAGQIDDVIDDFTRRRYLDDAVLAGLLVTSGVERKGQGRVALSRALSQRGLPRDVIDAALDELPDDDSERALEYARSKARSMARLDNDTAVRRLVGQLSRRGYNGAVAMNAAKTALREVSSGGSSSGVRFVDSD</sequence>
<evidence type="ECO:0000256" key="5">
    <source>
        <dbReference type="HAMAP-Rule" id="MF_01114"/>
    </source>
</evidence>
<feature type="compositionally biased region" description="Basic and acidic residues" evidence="6">
    <location>
        <begin position="1"/>
        <end position="11"/>
    </location>
</feature>
<comment type="subcellular location">
    <subcellularLocation>
        <location evidence="1 5">Cytoplasm</location>
    </subcellularLocation>
</comment>
<dbReference type="Pfam" id="PF02631">
    <property type="entry name" value="RecX_HTH2"/>
    <property type="match status" value="1"/>
</dbReference>
<dbReference type="PANTHER" id="PTHR33602:SF1">
    <property type="entry name" value="REGULATORY PROTEIN RECX FAMILY PROTEIN"/>
    <property type="match status" value="1"/>
</dbReference>
<dbReference type="AlphaFoldDB" id="A0AAU7W132"/>
<feature type="compositionally biased region" description="Basic and acidic residues" evidence="6">
    <location>
        <begin position="99"/>
        <end position="110"/>
    </location>
</feature>
<dbReference type="InterPro" id="IPR003783">
    <property type="entry name" value="Regulatory_RecX"/>
</dbReference>
<feature type="compositionally biased region" description="Low complexity" evidence="6">
    <location>
        <begin position="86"/>
        <end position="98"/>
    </location>
</feature>
<proteinExistence type="inferred from homology"/>
<protein>
    <recommendedName>
        <fullName evidence="3 5">Regulatory protein RecX</fullName>
    </recommendedName>
</protein>
<evidence type="ECO:0000256" key="2">
    <source>
        <dbReference type="ARBA" id="ARBA00009695"/>
    </source>
</evidence>